<proteinExistence type="predicted"/>
<dbReference type="Pfam" id="PF13767">
    <property type="entry name" value="DUF4168"/>
    <property type="match status" value="1"/>
</dbReference>
<evidence type="ECO:0000313" key="5">
    <source>
        <dbReference type="EMBL" id="HDZ55860.1"/>
    </source>
</evidence>
<organism evidence="5">
    <name type="scientific">Halopseudomonas xinjiangensis</name>
    <dbReference type="NCBI Taxonomy" id="487184"/>
    <lineage>
        <taxon>Bacteria</taxon>
        <taxon>Pseudomonadati</taxon>
        <taxon>Pseudomonadota</taxon>
        <taxon>Gammaproteobacteria</taxon>
        <taxon>Pseudomonadales</taxon>
        <taxon>Pseudomonadaceae</taxon>
        <taxon>Halopseudomonas</taxon>
    </lineage>
</organism>
<accession>A0A7V1FQY9</accession>
<sequence length="146" mass="15542">MHMNTFKTLTAAIAFASIGATAPAVLAQAGSTAPPPGAPAQQQQQPGTTGGQMGSGMGAATQAQLSDQDLEKFASAESKVSEIREEFSARLSEANDQEEAQNLQMEAQEKMVEAVEEEGLPIPKYNEIATRMQTDAELQQRIESMN</sequence>
<name>A0A7V1FQY9_9GAMM</name>
<reference evidence="5" key="1">
    <citation type="journal article" date="2020" name="mSystems">
        <title>Genome- and Community-Level Interaction Insights into Carbon Utilization and Element Cycling Functions of Hydrothermarchaeota in Hydrothermal Sediment.</title>
        <authorList>
            <person name="Zhou Z."/>
            <person name="Liu Y."/>
            <person name="Xu W."/>
            <person name="Pan J."/>
            <person name="Luo Z.H."/>
            <person name="Li M."/>
        </authorList>
    </citation>
    <scope>NUCLEOTIDE SEQUENCE [LARGE SCALE GENOMIC DNA]</scope>
    <source>
        <strain evidence="5">HyVt-324</strain>
    </source>
</reference>
<protein>
    <submittedName>
        <fullName evidence="5">DUF4168 domain-containing protein</fullName>
    </submittedName>
</protein>
<evidence type="ECO:0000259" key="4">
    <source>
        <dbReference type="Pfam" id="PF13767"/>
    </source>
</evidence>
<evidence type="ECO:0000256" key="1">
    <source>
        <dbReference type="SAM" id="Coils"/>
    </source>
</evidence>
<feature type="signal peptide" evidence="3">
    <location>
        <begin position="1"/>
        <end position="27"/>
    </location>
</feature>
<evidence type="ECO:0000256" key="2">
    <source>
        <dbReference type="SAM" id="MobiDB-lite"/>
    </source>
</evidence>
<keyword evidence="1" id="KW-0175">Coiled coil</keyword>
<feature type="coiled-coil region" evidence="1">
    <location>
        <begin position="88"/>
        <end position="118"/>
    </location>
</feature>
<feature type="chain" id="PRO_5031076786" evidence="3">
    <location>
        <begin position="28"/>
        <end position="146"/>
    </location>
</feature>
<feature type="domain" description="DUF4168" evidence="4">
    <location>
        <begin position="66"/>
        <end position="142"/>
    </location>
</feature>
<dbReference type="AlphaFoldDB" id="A0A7V1FQY9"/>
<evidence type="ECO:0000256" key="3">
    <source>
        <dbReference type="SAM" id="SignalP"/>
    </source>
</evidence>
<comment type="caution">
    <text evidence="5">The sequence shown here is derived from an EMBL/GenBank/DDBJ whole genome shotgun (WGS) entry which is preliminary data.</text>
</comment>
<gene>
    <name evidence="5" type="ORF">ENH64_05210</name>
</gene>
<dbReference type="Proteomes" id="UP000885703">
    <property type="component" value="Unassembled WGS sequence"/>
</dbReference>
<dbReference type="EMBL" id="DRFO01000016">
    <property type="protein sequence ID" value="HDZ55860.1"/>
    <property type="molecule type" value="Genomic_DNA"/>
</dbReference>
<feature type="region of interest" description="Disordered" evidence="2">
    <location>
        <begin position="28"/>
        <end position="66"/>
    </location>
</feature>
<keyword evidence="3" id="KW-0732">Signal</keyword>
<feature type="compositionally biased region" description="Gly residues" evidence="2">
    <location>
        <begin position="48"/>
        <end position="57"/>
    </location>
</feature>
<dbReference type="InterPro" id="IPR025433">
    <property type="entry name" value="DUF4168"/>
</dbReference>